<dbReference type="STRING" id="311180.SAMN04488050_101520"/>
<dbReference type="InterPro" id="IPR025232">
    <property type="entry name" value="DUF4174"/>
</dbReference>
<evidence type="ECO:0000313" key="4">
    <source>
        <dbReference type="EMBL" id="SFS39265.1"/>
    </source>
</evidence>
<dbReference type="Pfam" id="PF13778">
    <property type="entry name" value="DUF4174"/>
    <property type="match status" value="1"/>
</dbReference>
<evidence type="ECO:0000313" key="5">
    <source>
        <dbReference type="Proteomes" id="UP000199392"/>
    </source>
</evidence>
<keyword evidence="5" id="KW-1185">Reference proteome</keyword>
<evidence type="ECO:0000256" key="1">
    <source>
        <dbReference type="ARBA" id="ARBA00022729"/>
    </source>
</evidence>
<sequence length="146" mass="16173">MLRRPTPLTAFGLAAVATLASPALAAGDEDIFRPLPAMQKDLGELRWNNRPVLLFAPSAGDANYETQMELFRRSEEALRARDIVVLSDLEPRDPSPIRQAFSPGGFKLVLVGKDGGVKLEEDAVLAPETLFEVIDRMPMRRRELSE</sequence>
<reference evidence="5" key="1">
    <citation type="submission" date="2016-10" db="EMBL/GenBank/DDBJ databases">
        <authorList>
            <person name="Varghese N."/>
            <person name="Submissions S."/>
        </authorList>
    </citation>
    <scope>NUCLEOTIDE SEQUENCE [LARGE SCALE GENOMIC DNA]</scope>
    <source>
        <strain evidence="5">DSM 26894</strain>
    </source>
</reference>
<feature type="domain" description="DUF4174" evidence="3">
    <location>
        <begin position="42"/>
        <end position="143"/>
    </location>
</feature>
<accession>A0A1I6PGT5</accession>
<protein>
    <recommendedName>
        <fullName evidence="3">DUF4174 domain-containing protein</fullName>
    </recommendedName>
</protein>
<dbReference type="OrthoDB" id="7362103at2"/>
<dbReference type="AlphaFoldDB" id="A0A1I6PGT5"/>
<name>A0A1I6PGT5_9RHOB</name>
<gene>
    <name evidence="4" type="ORF">SAMN04488050_101520</name>
</gene>
<dbReference type="EMBL" id="FOZW01000001">
    <property type="protein sequence ID" value="SFS39265.1"/>
    <property type="molecule type" value="Genomic_DNA"/>
</dbReference>
<feature type="chain" id="PRO_5011493745" description="DUF4174 domain-containing protein" evidence="2">
    <location>
        <begin position="26"/>
        <end position="146"/>
    </location>
</feature>
<keyword evidence="1 2" id="KW-0732">Signal</keyword>
<dbReference type="RefSeq" id="WP_092421299.1">
    <property type="nucleotide sequence ID" value="NZ_FNCL01000002.1"/>
</dbReference>
<evidence type="ECO:0000256" key="2">
    <source>
        <dbReference type="SAM" id="SignalP"/>
    </source>
</evidence>
<organism evidence="4 5">
    <name type="scientific">Alloyangia pacifica</name>
    <dbReference type="NCBI Taxonomy" id="311180"/>
    <lineage>
        <taxon>Bacteria</taxon>
        <taxon>Pseudomonadati</taxon>
        <taxon>Pseudomonadota</taxon>
        <taxon>Alphaproteobacteria</taxon>
        <taxon>Rhodobacterales</taxon>
        <taxon>Roseobacteraceae</taxon>
        <taxon>Alloyangia</taxon>
    </lineage>
</organism>
<proteinExistence type="predicted"/>
<evidence type="ECO:0000259" key="3">
    <source>
        <dbReference type="Pfam" id="PF13778"/>
    </source>
</evidence>
<feature type="signal peptide" evidence="2">
    <location>
        <begin position="1"/>
        <end position="25"/>
    </location>
</feature>
<dbReference type="Proteomes" id="UP000199392">
    <property type="component" value="Unassembled WGS sequence"/>
</dbReference>